<dbReference type="AlphaFoldDB" id="M0C292"/>
<name>M0C292_9EURY</name>
<evidence type="ECO:0000313" key="2">
    <source>
        <dbReference type="EMBL" id="ELZ16009.1"/>
    </source>
</evidence>
<feature type="transmembrane region" description="Helical" evidence="1">
    <location>
        <begin position="103"/>
        <end position="125"/>
    </location>
</feature>
<feature type="transmembrane region" description="Helical" evidence="1">
    <location>
        <begin position="64"/>
        <end position="82"/>
    </location>
</feature>
<dbReference type="eggNOG" id="arCOG09180">
    <property type="taxonomic scope" value="Archaea"/>
</dbReference>
<keyword evidence="1" id="KW-0472">Membrane</keyword>
<organism evidence="2 3">
    <name type="scientific">Natrinema limicola JCM 13563</name>
    <dbReference type="NCBI Taxonomy" id="1230457"/>
    <lineage>
        <taxon>Archaea</taxon>
        <taxon>Methanobacteriati</taxon>
        <taxon>Methanobacteriota</taxon>
        <taxon>Stenosarchaea group</taxon>
        <taxon>Halobacteria</taxon>
        <taxon>Halobacteriales</taxon>
        <taxon>Natrialbaceae</taxon>
        <taxon>Natrinema</taxon>
    </lineage>
</organism>
<protein>
    <submittedName>
        <fullName evidence="2">Uncharacterized protein</fullName>
    </submittedName>
</protein>
<sequence>MSLTPVTDRKAGGFGRLVAAEVRLALRGQPWWWYVIAVMLAGAPVVTLVTTGPAENSLTPFRRVVLPLTFVWPIFVWSAMGARTVTHRLTALVLASKYPIRQLIAEWIAGVLVAISLSSGVLILFLATGQIGTLIGFASGVLFAPSLAIAAGIWTRSSTLFEILYLVLWYIGPLNGGVVVDFVGSTTQSIEMGVPFVFVALSIVLLGMAIIRRKREVA</sequence>
<comment type="caution">
    <text evidence="2">The sequence shown here is derived from an EMBL/GenBank/DDBJ whole genome shotgun (WGS) entry which is preliminary data.</text>
</comment>
<dbReference type="EMBL" id="AOIT01000086">
    <property type="protein sequence ID" value="ELZ16009.1"/>
    <property type="molecule type" value="Genomic_DNA"/>
</dbReference>
<gene>
    <name evidence="2" type="ORF">C476_17377</name>
</gene>
<keyword evidence="1" id="KW-1133">Transmembrane helix</keyword>
<keyword evidence="1" id="KW-0812">Transmembrane</keyword>
<reference evidence="2 3" key="1">
    <citation type="journal article" date="2014" name="PLoS Genet.">
        <title>Phylogenetically driven sequencing of extremely halophilic archaea reveals strategies for static and dynamic osmo-response.</title>
        <authorList>
            <person name="Becker E.A."/>
            <person name="Seitzer P.M."/>
            <person name="Tritt A."/>
            <person name="Larsen D."/>
            <person name="Krusor M."/>
            <person name="Yao A.I."/>
            <person name="Wu D."/>
            <person name="Madern D."/>
            <person name="Eisen J.A."/>
            <person name="Darling A.E."/>
            <person name="Facciotti M.T."/>
        </authorList>
    </citation>
    <scope>NUCLEOTIDE SEQUENCE [LARGE SCALE GENOMIC DNA]</scope>
    <source>
        <strain evidence="2 3">JCM 13563</strain>
    </source>
</reference>
<dbReference type="Proteomes" id="UP000011615">
    <property type="component" value="Unassembled WGS sequence"/>
</dbReference>
<accession>M0C292</accession>
<feature type="transmembrane region" description="Helical" evidence="1">
    <location>
        <begin position="131"/>
        <end position="151"/>
    </location>
</feature>
<evidence type="ECO:0000313" key="3">
    <source>
        <dbReference type="Proteomes" id="UP000011615"/>
    </source>
</evidence>
<dbReference type="STRING" id="1230457.C476_17377"/>
<evidence type="ECO:0000256" key="1">
    <source>
        <dbReference type="SAM" id="Phobius"/>
    </source>
</evidence>
<feature type="transmembrane region" description="Helical" evidence="1">
    <location>
        <begin position="192"/>
        <end position="211"/>
    </location>
</feature>
<keyword evidence="3" id="KW-1185">Reference proteome</keyword>
<feature type="transmembrane region" description="Helical" evidence="1">
    <location>
        <begin position="31"/>
        <end position="52"/>
    </location>
</feature>
<feature type="transmembrane region" description="Helical" evidence="1">
    <location>
        <begin position="163"/>
        <end position="180"/>
    </location>
</feature>
<proteinExistence type="predicted"/>